<dbReference type="RefSeq" id="WP_206292422.1">
    <property type="nucleotide sequence ID" value="NZ_CP063458.1"/>
</dbReference>
<dbReference type="KEGG" id="hbs:IPV69_24820"/>
<gene>
    <name evidence="2" type="ORF">IPV69_24820</name>
</gene>
<feature type="transmembrane region" description="Helical" evidence="1">
    <location>
        <begin position="36"/>
        <end position="53"/>
    </location>
</feature>
<evidence type="ECO:0000313" key="2">
    <source>
        <dbReference type="EMBL" id="QOV89386.1"/>
    </source>
</evidence>
<sequence length="93" mass="10151">MNKPDAPFLPPNLLWIGIGAAVLVFVCVQTNMSPGMFIYLGIGMVVAGYWFWRDKAPDSGGRSDIAAAFPFLAMFWPLLVVALLFGKEFGGPR</sequence>
<evidence type="ECO:0000256" key="1">
    <source>
        <dbReference type="SAM" id="Phobius"/>
    </source>
</evidence>
<accession>A0A7M2WVA0</accession>
<keyword evidence="3" id="KW-1185">Reference proteome</keyword>
<feature type="transmembrane region" description="Helical" evidence="1">
    <location>
        <begin position="12"/>
        <end position="29"/>
    </location>
</feature>
<feature type="transmembrane region" description="Helical" evidence="1">
    <location>
        <begin position="65"/>
        <end position="85"/>
    </location>
</feature>
<dbReference type="AlphaFoldDB" id="A0A7M2WVA0"/>
<name>A0A7M2WVA0_9BACT</name>
<keyword evidence="1" id="KW-0812">Transmembrane</keyword>
<evidence type="ECO:0000313" key="3">
    <source>
        <dbReference type="Proteomes" id="UP000593765"/>
    </source>
</evidence>
<proteinExistence type="predicted"/>
<organism evidence="2 3">
    <name type="scientific">Humisphaera borealis</name>
    <dbReference type="NCBI Taxonomy" id="2807512"/>
    <lineage>
        <taxon>Bacteria</taxon>
        <taxon>Pseudomonadati</taxon>
        <taxon>Planctomycetota</taxon>
        <taxon>Phycisphaerae</taxon>
        <taxon>Tepidisphaerales</taxon>
        <taxon>Tepidisphaeraceae</taxon>
        <taxon>Humisphaera</taxon>
    </lineage>
</organism>
<protein>
    <submittedName>
        <fullName evidence="2">Uncharacterized protein</fullName>
    </submittedName>
</protein>
<dbReference type="EMBL" id="CP063458">
    <property type="protein sequence ID" value="QOV89386.1"/>
    <property type="molecule type" value="Genomic_DNA"/>
</dbReference>
<reference evidence="2 3" key="1">
    <citation type="submission" date="2020-10" db="EMBL/GenBank/DDBJ databases">
        <title>Wide distribution of Phycisphaera-like planctomycetes from WD2101 soil group in peatlands and genome analysis of the first cultivated representative.</title>
        <authorList>
            <person name="Dedysh S.N."/>
            <person name="Beletsky A.V."/>
            <person name="Ivanova A."/>
            <person name="Kulichevskaya I.S."/>
            <person name="Suzina N.E."/>
            <person name="Philippov D.A."/>
            <person name="Rakitin A.L."/>
            <person name="Mardanov A.V."/>
            <person name="Ravin N.V."/>
        </authorList>
    </citation>
    <scope>NUCLEOTIDE SEQUENCE [LARGE SCALE GENOMIC DNA]</scope>
    <source>
        <strain evidence="2 3">M1803</strain>
    </source>
</reference>
<keyword evidence="1" id="KW-1133">Transmembrane helix</keyword>
<keyword evidence="1" id="KW-0472">Membrane</keyword>
<dbReference type="Proteomes" id="UP000593765">
    <property type="component" value="Chromosome"/>
</dbReference>